<keyword evidence="7" id="KW-1185">Reference proteome</keyword>
<evidence type="ECO:0000313" key="7">
    <source>
        <dbReference type="Proteomes" id="UP000265614"/>
    </source>
</evidence>
<accession>A0A3A3Z8R9</accession>
<reference evidence="6 7" key="1">
    <citation type="submission" date="2018-09" db="EMBL/GenBank/DDBJ databases">
        <title>YIM 75000 draft genome.</title>
        <authorList>
            <person name="Tang S."/>
            <person name="Feng Y."/>
        </authorList>
    </citation>
    <scope>NUCLEOTIDE SEQUENCE [LARGE SCALE GENOMIC DNA]</scope>
    <source>
        <strain evidence="6 7">YIM 75000</strain>
    </source>
</reference>
<feature type="transmembrane region" description="Helical" evidence="5">
    <location>
        <begin position="81"/>
        <end position="100"/>
    </location>
</feature>
<dbReference type="Pfam" id="PF09685">
    <property type="entry name" value="MamF_MmsF"/>
    <property type="match status" value="1"/>
</dbReference>
<dbReference type="OrthoDB" id="9808930at2"/>
<dbReference type="EMBL" id="QZEZ01000002">
    <property type="protein sequence ID" value="RJK97237.1"/>
    <property type="molecule type" value="Genomic_DNA"/>
</dbReference>
<evidence type="ECO:0000256" key="3">
    <source>
        <dbReference type="ARBA" id="ARBA00022989"/>
    </source>
</evidence>
<comment type="caution">
    <text evidence="6">The sequence shown here is derived from an EMBL/GenBank/DDBJ whole genome shotgun (WGS) entry which is preliminary data.</text>
</comment>
<evidence type="ECO:0000256" key="4">
    <source>
        <dbReference type="ARBA" id="ARBA00023136"/>
    </source>
</evidence>
<gene>
    <name evidence="6" type="ORF">D5H78_07505</name>
</gene>
<dbReference type="Proteomes" id="UP000265614">
    <property type="component" value="Unassembled WGS sequence"/>
</dbReference>
<evidence type="ECO:0000256" key="2">
    <source>
        <dbReference type="ARBA" id="ARBA00022692"/>
    </source>
</evidence>
<proteinExistence type="predicted"/>
<dbReference type="InterPro" id="IPR019109">
    <property type="entry name" value="MamF_MmsF"/>
</dbReference>
<organism evidence="6 7">
    <name type="scientific">Vallicoccus soli</name>
    <dbReference type="NCBI Taxonomy" id="2339232"/>
    <lineage>
        <taxon>Bacteria</taxon>
        <taxon>Bacillati</taxon>
        <taxon>Actinomycetota</taxon>
        <taxon>Actinomycetes</taxon>
        <taxon>Motilibacterales</taxon>
        <taxon>Vallicoccaceae</taxon>
        <taxon>Vallicoccus</taxon>
    </lineage>
</organism>
<sequence>MRPEDERTWGAVAHLSGVLAAWLALGFLGPLVVLAVQGGRSPFVRRHATEALNFQLTLLLLTVVASVLAIVTLGVGLLVVLPIGVVVLVYALVATVRATVRASSGRDYRYGLSWRIVR</sequence>
<dbReference type="AlphaFoldDB" id="A0A3A3Z8R9"/>
<keyword evidence="3 5" id="KW-1133">Transmembrane helix</keyword>
<protein>
    <submittedName>
        <fullName evidence="6">DUF4870 domain-containing protein</fullName>
    </submittedName>
</protein>
<feature type="transmembrane region" description="Helical" evidence="5">
    <location>
        <begin position="56"/>
        <end position="75"/>
    </location>
</feature>
<feature type="transmembrane region" description="Helical" evidence="5">
    <location>
        <begin position="12"/>
        <end position="36"/>
    </location>
</feature>
<comment type="subcellular location">
    <subcellularLocation>
        <location evidence="1">Membrane</location>
        <topology evidence="1">Multi-pass membrane protein</topology>
    </subcellularLocation>
</comment>
<keyword evidence="2 5" id="KW-0812">Transmembrane</keyword>
<name>A0A3A3Z8R9_9ACTN</name>
<keyword evidence="4 5" id="KW-0472">Membrane</keyword>
<evidence type="ECO:0000256" key="1">
    <source>
        <dbReference type="ARBA" id="ARBA00004141"/>
    </source>
</evidence>
<evidence type="ECO:0000256" key="5">
    <source>
        <dbReference type="SAM" id="Phobius"/>
    </source>
</evidence>
<evidence type="ECO:0000313" key="6">
    <source>
        <dbReference type="EMBL" id="RJK97237.1"/>
    </source>
</evidence>